<protein>
    <submittedName>
        <fullName evidence="1">Uncharacterized protein</fullName>
    </submittedName>
</protein>
<reference evidence="1 2" key="1">
    <citation type="submission" date="2021-06" db="EMBL/GenBank/DDBJ databases">
        <title>Caerostris extrusa draft genome.</title>
        <authorList>
            <person name="Kono N."/>
            <person name="Arakawa K."/>
        </authorList>
    </citation>
    <scope>NUCLEOTIDE SEQUENCE [LARGE SCALE GENOMIC DNA]</scope>
</reference>
<gene>
    <name evidence="1" type="ORF">CEXT_504781</name>
</gene>
<dbReference type="EMBL" id="BPLR01011997">
    <property type="protein sequence ID" value="GIY50610.1"/>
    <property type="molecule type" value="Genomic_DNA"/>
</dbReference>
<evidence type="ECO:0000313" key="2">
    <source>
        <dbReference type="Proteomes" id="UP001054945"/>
    </source>
</evidence>
<organism evidence="1 2">
    <name type="scientific">Caerostris extrusa</name>
    <name type="common">Bark spider</name>
    <name type="synonym">Caerostris bankana</name>
    <dbReference type="NCBI Taxonomy" id="172846"/>
    <lineage>
        <taxon>Eukaryota</taxon>
        <taxon>Metazoa</taxon>
        <taxon>Ecdysozoa</taxon>
        <taxon>Arthropoda</taxon>
        <taxon>Chelicerata</taxon>
        <taxon>Arachnida</taxon>
        <taxon>Araneae</taxon>
        <taxon>Araneomorphae</taxon>
        <taxon>Entelegynae</taxon>
        <taxon>Araneoidea</taxon>
        <taxon>Araneidae</taxon>
        <taxon>Caerostris</taxon>
    </lineage>
</organism>
<proteinExistence type="predicted"/>
<sequence length="127" mass="14721">MSNVSVLHPYSIPLISLMKRQPNINFSKIKQFFFYSFVNRETNVISDYLPHGKLFLRSLPKRFNKKLAKTPSDKFPEKISLAAKSKQRAFEERRRNKIGIISAAKSRPTSTRLITSVAIRTTRHKIT</sequence>
<dbReference type="AlphaFoldDB" id="A0AAV4TY05"/>
<keyword evidence="2" id="KW-1185">Reference proteome</keyword>
<dbReference type="Proteomes" id="UP001054945">
    <property type="component" value="Unassembled WGS sequence"/>
</dbReference>
<accession>A0AAV4TY05</accession>
<comment type="caution">
    <text evidence="1">The sequence shown here is derived from an EMBL/GenBank/DDBJ whole genome shotgun (WGS) entry which is preliminary data.</text>
</comment>
<name>A0AAV4TY05_CAEEX</name>
<evidence type="ECO:0000313" key="1">
    <source>
        <dbReference type="EMBL" id="GIY50610.1"/>
    </source>
</evidence>